<evidence type="ECO:0000256" key="1">
    <source>
        <dbReference type="SAM" id="MobiDB-lite"/>
    </source>
</evidence>
<feature type="non-terminal residue" evidence="2">
    <location>
        <position position="153"/>
    </location>
</feature>
<feature type="compositionally biased region" description="Low complexity" evidence="1">
    <location>
        <begin position="107"/>
        <end position="126"/>
    </location>
</feature>
<proteinExistence type="predicted"/>
<name>A0A6J4IB75_9ACTN</name>
<feature type="region of interest" description="Disordered" evidence="1">
    <location>
        <begin position="1"/>
        <end position="153"/>
    </location>
</feature>
<feature type="compositionally biased region" description="Basic residues" evidence="1">
    <location>
        <begin position="76"/>
        <end position="106"/>
    </location>
</feature>
<sequence>WLPSPPPTPRSPCARSPAVGGRCSEASIPTTPTPRRACTGSGPTGDPPSRRRVRRQASWRSPGHRSSGCCTASGRACRRTRRPWAARSRRRSTASRRRRLSSRPRWRASPPATSTARPSSAVARSTCGRWSPTRSSRWPTGSGRPTGPCTAAR</sequence>
<accession>A0A6J4IB75</accession>
<organism evidence="2">
    <name type="scientific">uncultured Acidimicrobiales bacterium</name>
    <dbReference type="NCBI Taxonomy" id="310071"/>
    <lineage>
        <taxon>Bacteria</taxon>
        <taxon>Bacillati</taxon>
        <taxon>Actinomycetota</taxon>
        <taxon>Acidimicrobiia</taxon>
        <taxon>Acidimicrobiales</taxon>
        <taxon>environmental samples</taxon>
    </lineage>
</organism>
<dbReference type="EMBL" id="CADCSY010000087">
    <property type="protein sequence ID" value="CAA9245479.1"/>
    <property type="molecule type" value="Genomic_DNA"/>
</dbReference>
<reference evidence="2" key="1">
    <citation type="submission" date="2020-02" db="EMBL/GenBank/DDBJ databases">
        <authorList>
            <person name="Meier V. D."/>
        </authorList>
    </citation>
    <scope>NUCLEOTIDE SEQUENCE</scope>
    <source>
        <strain evidence="2">AVDCRST_MAG20</strain>
    </source>
</reference>
<feature type="non-terminal residue" evidence="2">
    <location>
        <position position="1"/>
    </location>
</feature>
<dbReference type="AlphaFoldDB" id="A0A6J4IB75"/>
<gene>
    <name evidence="2" type="ORF">AVDCRST_MAG20-1955</name>
</gene>
<feature type="compositionally biased region" description="Pro residues" evidence="1">
    <location>
        <begin position="1"/>
        <end position="10"/>
    </location>
</feature>
<evidence type="ECO:0000313" key="2">
    <source>
        <dbReference type="EMBL" id="CAA9245479.1"/>
    </source>
</evidence>
<protein>
    <submittedName>
        <fullName evidence="2">Uncharacterized protein</fullName>
    </submittedName>
</protein>